<dbReference type="Pfam" id="PF00437">
    <property type="entry name" value="T2SSE"/>
    <property type="match status" value="1"/>
</dbReference>
<gene>
    <name evidence="5" type="ORF">COU90_00345</name>
</gene>
<protein>
    <recommendedName>
        <fullName evidence="4">Bacterial type II secretion system protein E domain-containing protein</fullName>
    </recommendedName>
</protein>
<dbReference type="GO" id="GO:0005524">
    <property type="term" value="F:ATP binding"/>
    <property type="evidence" value="ECO:0007669"/>
    <property type="project" value="UniProtKB-KW"/>
</dbReference>
<keyword evidence="2" id="KW-0547">Nucleotide-binding</keyword>
<dbReference type="EMBL" id="PFEF01000003">
    <property type="protein sequence ID" value="PJE64710.1"/>
    <property type="molecule type" value="Genomic_DNA"/>
</dbReference>
<reference evidence="6" key="1">
    <citation type="submission" date="2017-09" db="EMBL/GenBank/DDBJ databases">
        <title>Depth-based differentiation of microbial function through sediment-hosted aquifers and enrichment of novel symbionts in the deep terrestrial subsurface.</title>
        <authorList>
            <person name="Probst A.J."/>
            <person name="Ladd B."/>
            <person name="Jarett J.K."/>
            <person name="Geller-Mcgrath D.E."/>
            <person name="Sieber C.M.K."/>
            <person name="Emerson J.B."/>
            <person name="Anantharaman K."/>
            <person name="Thomas B.C."/>
            <person name="Malmstrom R."/>
            <person name="Stieglmeier M."/>
            <person name="Klingl A."/>
            <person name="Woyke T."/>
            <person name="Ryan C.M."/>
            <person name="Banfield J.F."/>
        </authorList>
    </citation>
    <scope>NUCLEOTIDE SEQUENCE [LARGE SCALE GENOMIC DNA]</scope>
</reference>
<dbReference type="SMART" id="SM00382">
    <property type="entry name" value="AAA"/>
    <property type="match status" value="1"/>
</dbReference>
<evidence type="ECO:0000256" key="1">
    <source>
        <dbReference type="ARBA" id="ARBA00006611"/>
    </source>
</evidence>
<dbReference type="Gene3D" id="3.30.450.90">
    <property type="match status" value="1"/>
</dbReference>
<dbReference type="InterPro" id="IPR027417">
    <property type="entry name" value="P-loop_NTPase"/>
</dbReference>
<comment type="similarity">
    <text evidence="1">Belongs to the GSP E family.</text>
</comment>
<evidence type="ECO:0000256" key="3">
    <source>
        <dbReference type="ARBA" id="ARBA00022840"/>
    </source>
</evidence>
<dbReference type="Proteomes" id="UP000229098">
    <property type="component" value="Unassembled WGS sequence"/>
</dbReference>
<dbReference type="GO" id="GO:0016887">
    <property type="term" value="F:ATP hydrolysis activity"/>
    <property type="evidence" value="ECO:0007669"/>
    <property type="project" value="TreeGrafter"/>
</dbReference>
<evidence type="ECO:0000313" key="5">
    <source>
        <dbReference type="EMBL" id="PJE64710.1"/>
    </source>
</evidence>
<dbReference type="PROSITE" id="PS00662">
    <property type="entry name" value="T2SP_E"/>
    <property type="match status" value="1"/>
</dbReference>
<evidence type="ECO:0000313" key="6">
    <source>
        <dbReference type="Proteomes" id="UP000229098"/>
    </source>
</evidence>
<dbReference type="InterPro" id="IPR007831">
    <property type="entry name" value="T2SS_GspE_N"/>
</dbReference>
<organism evidence="5 6">
    <name type="scientific">Candidatus Ryanbacteria bacterium CG10_big_fil_rev_8_21_14_0_10_43_42</name>
    <dbReference type="NCBI Taxonomy" id="1974864"/>
    <lineage>
        <taxon>Bacteria</taxon>
        <taxon>Candidatus Ryaniibacteriota</taxon>
    </lineage>
</organism>
<evidence type="ECO:0000256" key="2">
    <source>
        <dbReference type="ARBA" id="ARBA00022741"/>
    </source>
</evidence>
<accession>A0A2M8KXQ8</accession>
<dbReference type="GO" id="GO:0005886">
    <property type="term" value="C:plasma membrane"/>
    <property type="evidence" value="ECO:0007669"/>
    <property type="project" value="TreeGrafter"/>
</dbReference>
<dbReference type="InterPro" id="IPR001482">
    <property type="entry name" value="T2SS/T4SS_dom"/>
</dbReference>
<dbReference type="InterPro" id="IPR003593">
    <property type="entry name" value="AAA+_ATPase"/>
</dbReference>
<name>A0A2M8KXQ8_9BACT</name>
<dbReference type="Gene3D" id="3.30.300.160">
    <property type="entry name" value="Type II secretion system, protein E, N-terminal domain"/>
    <property type="match status" value="1"/>
</dbReference>
<dbReference type="Pfam" id="PF05157">
    <property type="entry name" value="MshEN"/>
    <property type="match status" value="1"/>
</dbReference>
<feature type="domain" description="Bacterial type II secretion system protein E" evidence="4">
    <location>
        <begin position="385"/>
        <end position="399"/>
    </location>
</feature>
<dbReference type="PANTHER" id="PTHR30258">
    <property type="entry name" value="TYPE II SECRETION SYSTEM PROTEIN GSPE-RELATED"/>
    <property type="match status" value="1"/>
</dbReference>
<dbReference type="CDD" id="cd01129">
    <property type="entry name" value="PulE-GspE-like"/>
    <property type="match status" value="1"/>
</dbReference>
<dbReference type="PANTHER" id="PTHR30258:SF3">
    <property type="entry name" value="SLL1921 PROTEIN"/>
    <property type="match status" value="1"/>
</dbReference>
<evidence type="ECO:0000259" key="4">
    <source>
        <dbReference type="PROSITE" id="PS00662"/>
    </source>
</evidence>
<sequence>MAKRTMLDLLVSKGALTSEKAHTITEKAAGDDQIMEDLLQEAHVSEKELLEAKSSFLGVPSYALDGQKVTLDVLKYIPQESAVHYQFVPLTVEDNVLVVGMVRPEDIEAREALKFISANMNMPFKIVVITRSDFALILQQYKGIGGEVGQAIDELESQFLKDQGGGAIPKEEQEGQRVLVEDAPVTKIVAVILKHATEGRASDIHIEPEREQLRVRFRQDGVLYTSLMLPIAVHDAVVARIKILTNLQLDEKRKPQDGRFSAHVEGKDIDFRVSTLPAYFGEKVVIRILDNSTGVKELPDLGLAGRNLTLIQEGIKRPYGMILVTGPTGSGKSTTLYAIMQILNQEKSNIISLEDPIEYSIEGINQSQVRPDIGFTFANGLRSVLRQDPDIIMVGEIRDKETAQLAIHAALTGHLVLSTLHTNSATGVIPRLIDMGVDPFLIPATLILAVGQRLVRTLCADSRKEVLVEGRVKEFLDNNIAKMPPSVRKGITMPEHIYQGVPSGTCPKGTRGRIGAFEVLSMTPDLEQLILEDQPSEARINEEAFKQGMTTMAQDGVLKVLEGKVGMEELQGVVL</sequence>
<keyword evidence="3" id="KW-0067">ATP-binding</keyword>
<dbReference type="AlphaFoldDB" id="A0A2M8KXQ8"/>
<dbReference type="SUPFAM" id="SSF160246">
    <property type="entry name" value="EspE N-terminal domain-like"/>
    <property type="match status" value="1"/>
</dbReference>
<proteinExistence type="inferred from homology"/>
<comment type="caution">
    <text evidence="5">The sequence shown here is derived from an EMBL/GenBank/DDBJ whole genome shotgun (WGS) entry which is preliminary data.</text>
</comment>
<dbReference type="InterPro" id="IPR037257">
    <property type="entry name" value="T2SS_E_N_sf"/>
</dbReference>
<dbReference type="Gene3D" id="3.40.50.300">
    <property type="entry name" value="P-loop containing nucleotide triphosphate hydrolases"/>
    <property type="match status" value="1"/>
</dbReference>
<dbReference type="SUPFAM" id="SSF52540">
    <property type="entry name" value="P-loop containing nucleoside triphosphate hydrolases"/>
    <property type="match status" value="1"/>
</dbReference>